<name>A0ACD5XF88_AVESA</name>
<protein>
    <submittedName>
        <fullName evidence="1">Uncharacterized protein</fullName>
    </submittedName>
</protein>
<evidence type="ECO:0000313" key="2">
    <source>
        <dbReference type="Proteomes" id="UP001732700"/>
    </source>
</evidence>
<dbReference type="EnsemblPlants" id="AVESA.00010b.r2.4DG0785340.1">
    <property type="protein sequence ID" value="AVESA.00010b.r2.4DG0785340.1.CDS.1"/>
    <property type="gene ID" value="AVESA.00010b.r2.4DG0785340"/>
</dbReference>
<dbReference type="Proteomes" id="UP001732700">
    <property type="component" value="Chromosome 4D"/>
</dbReference>
<evidence type="ECO:0000313" key="1">
    <source>
        <dbReference type="EnsemblPlants" id="AVESA.00010b.r2.4DG0785340.1.CDS.1"/>
    </source>
</evidence>
<reference evidence="1" key="1">
    <citation type="submission" date="2021-05" db="EMBL/GenBank/DDBJ databases">
        <authorList>
            <person name="Scholz U."/>
            <person name="Mascher M."/>
            <person name="Fiebig A."/>
        </authorList>
    </citation>
    <scope>NUCLEOTIDE SEQUENCE [LARGE SCALE GENOMIC DNA]</scope>
</reference>
<accession>A0ACD5XF88</accession>
<reference evidence="1" key="2">
    <citation type="submission" date="2025-09" db="UniProtKB">
        <authorList>
            <consortium name="EnsemblPlants"/>
        </authorList>
    </citation>
    <scope>IDENTIFICATION</scope>
</reference>
<keyword evidence="2" id="KW-1185">Reference proteome</keyword>
<organism evidence="1 2">
    <name type="scientific">Avena sativa</name>
    <name type="common">Oat</name>
    <dbReference type="NCBI Taxonomy" id="4498"/>
    <lineage>
        <taxon>Eukaryota</taxon>
        <taxon>Viridiplantae</taxon>
        <taxon>Streptophyta</taxon>
        <taxon>Embryophyta</taxon>
        <taxon>Tracheophyta</taxon>
        <taxon>Spermatophyta</taxon>
        <taxon>Magnoliopsida</taxon>
        <taxon>Liliopsida</taxon>
        <taxon>Poales</taxon>
        <taxon>Poaceae</taxon>
        <taxon>BOP clade</taxon>
        <taxon>Pooideae</taxon>
        <taxon>Poodae</taxon>
        <taxon>Poeae</taxon>
        <taxon>Poeae Chloroplast Group 1 (Aveneae type)</taxon>
        <taxon>Aveninae</taxon>
        <taxon>Avena</taxon>
    </lineage>
</organism>
<proteinExistence type="predicted"/>
<sequence>MHQSLDSSMFAIPMYSKGVFLNGILHMSTFDNMLVAVDVEGNNWWIIHPPTTLYYRDGPGDGIFQSQGSLYFASSTAGSELSVWVLEDYSTENWTLKHNVSHLQLFRTEYSFLADDFTIISIHLDNNLIFIVAGDERTLMSYDMDTMEQRFICQLGSDCQVQWCGLDVKTPYLPYVPLFSELLADGH</sequence>